<evidence type="ECO:0000256" key="3">
    <source>
        <dbReference type="ARBA" id="ARBA00022741"/>
    </source>
</evidence>
<keyword evidence="3" id="KW-0547">Nucleotide-binding</keyword>
<evidence type="ECO:0000256" key="2">
    <source>
        <dbReference type="ARBA" id="ARBA00022490"/>
    </source>
</evidence>
<evidence type="ECO:0000256" key="7">
    <source>
        <dbReference type="PROSITE-ProRule" id="PRU00283"/>
    </source>
</evidence>
<dbReference type="EMBL" id="GL732678">
    <property type="protein sequence ID" value="EFX67456.1"/>
    <property type="molecule type" value="Genomic_DNA"/>
</dbReference>
<evidence type="ECO:0000256" key="6">
    <source>
        <dbReference type="ARBA" id="ARBA00023212"/>
    </source>
</evidence>
<evidence type="ECO:0000259" key="8">
    <source>
        <dbReference type="PROSITE" id="PS50067"/>
    </source>
</evidence>
<dbReference type="Gene3D" id="3.40.850.10">
    <property type="entry name" value="Kinesin motor domain"/>
    <property type="match status" value="1"/>
</dbReference>
<dbReference type="GO" id="GO:0007018">
    <property type="term" value="P:microtubule-based movement"/>
    <property type="evidence" value="ECO:0007669"/>
    <property type="project" value="InterPro"/>
</dbReference>
<dbReference type="Proteomes" id="UP000000305">
    <property type="component" value="Unassembled WGS sequence"/>
</dbReference>
<dbReference type="InterPro" id="IPR036961">
    <property type="entry name" value="Kinesin_motor_dom_sf"/>
</dbReference>
<evidence type="ECO:0000256" key="1">
    <source>
        <dbReference type="ARBA" id="ARBA00004245"/>
    </source>
</evidence>
<dbReference type="AlphaFoldDB" id="E9HLC4"/>
<evidence type="ECO:0000313" key="10">
    <source>
        <dbReference type="Proteomes" id="UP000000305"/>
    </source>
</evidence>
<dbReference type="GO" id="GO:0003777">
    <property type="term" value="F:microtubule motor activity"/>
    <property type="evidence" value="ECO:0007669"/>
    <property type="project" value="InterPro"/>
</dbReference>
<dbReference type="PANTHER" id="PTHR47969:SF15">
    <property type="entry name" value="CHROMOSOME-ASSOCIATED KINESIN KIF4A-RELATED"/>
    <property type="match status" value="1"/>
</dbReference>
<dbReference type="eggNOG" id="KOG0244">
    <property type="taxonomic scope" value="Eukaryota"/>
</dbReference>
<sequence length="172" mass="19335">MLNLVIFSRVKNQQVPEHVYRKSTLTNLLQDSLGGKSLLIILACVSLAESNYEDTLLTLQYAGDTKQMKNKLITVEDPRTAEARPARNQQLILDEKENKRLLAIIADTQSQLKLAPHEAQQTELQLQKVKDELANNMKEKKNTVVTVIVSDFAIQVANALYLGIVKIMVKAH</sequence>
<name>E9HLC4_DAPPU</name>
<dbReference type="STRING" id="6669.E9HLC4"/>
<dbReference type="PANTHER" id="PTHR47969">
    <property type="entry name" value="CHROMOSOME-ASSOCIATED KINESIN KIF4A-RELATED"/>
    <property type="match status" value="1"/>
</dbReference>
<comment type="similarity">
    <text evidence="7">Belongs to the TRAFAC class myosin-kinesin ATPase superfamily. Kinesin family.</text>
</comment>
<evidence type="ECO:0000256" key="4">
    <source>
        <dbReference type="ARBA" id="ARBA00022840"/>
    </source>
</evidence>
<dbReference type="InterPro" id="IPR027417">
    <property type="entry name" value="P-loop_NTPase"/>
</dbReference>
<dbReference type="InParanoid" id="E9HLC4"/>
<keyword evidence="10" id="KW-1185">Reference proteome</keyword>
<dbReference type="GO" id="GO:0005524">
    <property type="term" value="F:ATP binding"/>
    <property type="evidence" value="ECO:0007669"/>
    <property type="project" value="UniProtKB-KW"/>
</dbReference>
<proteinExistence type="inferred from homology"/>
<accession>E9HLC4</accession>
<keyword evidence="2" id="KW-0963">Cytoplasm</keyword>
<organism evidence="9 10">
    <name type="scientific">Daphnia pulex</name>
    <name type="common">Water flea</name>
    <dbReference type="NCBI Taxonomy" id="6669"/>
    <lineage>
        <taxon>Eukaryota</taxon>
        <taxon>Metazoa</taxon>
        <taxon>Ecdysozoa</taxon>
        <taxon>Arthropoda</taxon>
        <taxon>Crustacea</taxon>
        <taxon>Branchiopoda</taxon>
        <taxon>Diplostraca</taxon>
        <taxon>Cladocera</taxon>
        <taxon>Anomopoda</taxon>
        <taxon>Daphniidae</taxon>
        <taxon>Daphnia</taxon>
    </lineage>
</organism>
<evidence type="ECO:0000256" key="5">
    <source>
        <dbReference type="ARBA" id="ARBA00023054"/>
    </source>
</evidence>
<dbReference type="GO" id="GO:0015630">
    <property type="term" value="C:microtubule cytoskeleton"/>
    <property type="evidence" value="ECO:0007669"/>
    <property type="project" value="UniProtKB-ARBA"/>
</dbReference>
<evidence type="ECO:0000313" key="9">
    <source>
        <dbReference type="EMBL" id="EFX67456.1"/>
    </source>
</evidence>
<dbReference type="HOGENOM" id="CLU_1556828_0_0_1"/>
<comment type="caution">
    <text evidence="7">Lacks conserved residue(s) required for the propagation of feature annotation.</text>
</comment>
<keyword evidence="4" id="KW-0067">ATP-binding</keyword>
<keyword evidence="5" id="KW-0175">Coiled coil</keyword>
<protein>
    <recommendedName>
        <fullName evidence="8">Kinesin motor domain-containing protein</fullName>
    </recommendedName>
</protein>
<dbReference type="SUPFAM" id="SSF52540">
    <property type="entry name" value="P-loop containing nucleoside triphosphate hydrolases"/>
    <property type="match status" value="1"/>
</dbReference>
<feature type="domain" description="Kinesin motor" evidence="8">
    <location>
        <begin position="1"/>
        <end position="68"/>
    </location>
</feature>
<dbReference type="InterPro" id="IPR027640">
    <property type="entry name" value="Kinesin-like_fam"/>
</dbReference>
<dbReference type="PROSITE" id="PS50067">
    <property type="entry name" value="KINESIN_MOTOR_2"/>
    <property type="match status" value="1"/>
</dbReference>
<dbReference type="OrthoDB" id="3176171at2759"/>
<dbReference type="KEGG" id="dpx:DAPPUDRAFT_331047"/>
<keyword evidence="6" id="KW-0206">Cytoskeleton</keyword>
<dbReference type="GO" id="GO:0008017">
    <property type="term" value="F:microtubule binding"/>
    <property type="evidence" value="ECO:0007669"/>
    <property type="project" value="InterPro"/>
</dbReference>
<dbReference type="InterPro" id="IPR001752">
    <property type="entry name" value="Kinesin_motor_dom"/>
</dbReference>
<comment type="subcellular location">
    <subcellularLocation>
        <location evidence="1">Cytoplasm</location>
        <location evidence="1">Cytoskeleton</location>
    </subcellularLocation>
</comment>
<reference evidence="9 10" key="1">
    <citation type="journal article" date="2011" name="Science">
        <title>The ecoresponsive genome of Daphnia pulex.</title>
        <authorList>
            <person name="Colbourne J.K."/>
            <person name="Pfrender M.E."/>
            <person name="Gilbert D."/>
            <person name="Thomas W.K."/>
            <person name="Tucker A."/>
            <person name="Oakley T.H."/>
            <person name="Tokishita S."/>
            <person name="Aerts A."/>
            <person name="Arnold G.J."/>
            <person name="Basu M.K."/>
            <person name="Bauer D.J."/>
            <person name="Caceres C.E."/>
            <person name="Carmel L."/>
            <person name="Casola C."/>
            <person name="Choi J.H."/>
            <person name="Detter J.C."/>
            <person name="Dong Q."/>
            <person name="Dusheyko S."/>
            <person name="Eads B.D."/>
            <person name="Frohlich T."/>
            <person name="Geiler-Samerotte K.A."/>
            <person name="Gerlach D."/>
            <person name="Hatcher P."/>
            <person name="Jogdeo S."/>
            <person name="Krijgsveld J."/>
            <person name="Kriventseva E.V."/>
            <person name="Kultz D."/>
            <person name="Laforsch C."/>
            <person name="Lindquist E."/>
            <person name="Lopez J."/>
            <person name="Manak J.R."/>
            <person name="Muller J."/>
            <person name="Pangilinan J."/>
            <person name="Patwardhan R.P."/>
            <person name="Pitluck S."/>
            <person name="Pritham E.J."/>
            <person name="Rechtsteiner A."/>
            <person name="Rho M."/>
            <person name="Rogozin I.B."/>
            <person name="Sakarya O."/>
            <person name="Salamov A."/>
            <person name="Schaack S."/>
            <person name="Shapiro H."/>
            <person name="Shiga Y."/>
            <person name="Skalitzky C."/>
            <person name="Smith Z."/>
            <person name="Souvorov A."/>
            <person name="Sung W."/>
            <person name="Tang Z."/>
            <person name="Tsuchiya D."/>
            <person name="Tu H."/>
            <person name="Vos H."/>
            <person name="Wang M."/>
            <person name="Wolf Y.I."/>
            <person name="Yamagata H."/>
            <person name="Yamada T."/>
            <person name="Ye Y."/>
            <person name="Shaw J.R."/>
            <person name="Andrews J."/>
            <person name="Crease T.J."/>
            <person name="Tang H."/>
            <person name="Lucas S.M."/>
            <person name="Robertson H.M."/>
            <person name="Bork P."/>
            <person name="Koonin E.V."/>
            <person name="Zdobnov E.M."/>
            <person name="Grigoriev I.V."/>
            <person name="Lynch M."/>
            <person name="Boore J.L."/>
        </authorList>
    </citation>
    <scope>NUCLEOTIDE SEQUENCE [LARGE SCALE GENOMIC DNA]</scope>
</reference>
<gene>
    <name evidence="9" type="ORF">DAPPUDRAFT_331047</name>
</gene>
<dbReference type="Pfam" id="PF00225">
    <property type="entry name" value="Kinesin"/>
    <property type="match status" value="1"/>
</dbReference>
<dbReference type="PhylomeDB" id="E9HLC4"/>